<keyword evidence="5" id="KW-1015">Disulfide bond</keyword>
<dbReference type="FunFam" id="1.50.10.10:FF:000132">
    <property type="entry name" value="alpha-1,2-Mannosidase"/>
    <property type="match status" value="1"/>
</dbReference>
<feature type="transmembrane region" description="Helical" evidence="6">
    <location>
        <begin position="7"/>
        <end position="27"/>
    </location>
</feature>
<dbReference type="PANTHER" id="PTHR11742:SF6">
    <property type="entry name" value="MANNOSYL-OLIGOSACCHARIDE ALPHA-1,2-MANNOSIDASE IA-RELATED"/>
    <property type="match status" value="1"/>
</dbReference>
<dbReference type="InterPro" id="IPR012341">
    <property type="entry name" value="6hp_glycosidase-like_sf"/>
</dbReference>
<evidence type="ECO:0000313" key="8">
    <source>
        <dbReference type="Proteomes" id="UP000001542"/>
    </source>
</evidence>
<dbReference type="GO" id="GO:0005783">
    <property type="term" value="C:endoplasmic reticulum"/>
    <property type="evidence" value="ECO:0000318"/>
    <property type="project" value="GO_Central"/>
</dbReference>
<dbReference type="SMR" id="A2D748"/>
<keyword evidence="6" id="KW-0812">Transmembrane</keyword>
<dbReference type="GO" id="GO:0004571">
    <property type="term" value="F:mannosyl-oligosaccharide 1,2-alpha-mannosidase activity"/>
    <property type="evidence" value="ECO:0000318"/>
    <property type="project" value="GO_Central"/>
</dbReference>
<dbReference type="SUPFAM" id="SSF48225">
    <property type="entry name" value="Seven-hairpin glycosidases"/>
    <property type="match status" value="1"/>
</dbReference>
<dbReference type="STRING" id="5722.A2D748"/>
<dbReference type="GO" id="GO:0000139">
    <property type="term" value="C:Golgi membrane"/>
    <property type="evidence" value="ECO:0000318"/>
    <property type="project" value="GO_Central"/>
</dbReference>
<reference evidence="7" key="2">
    <citation type="journal article" date="2007" name="Science">
        <title>Draft genome sequence of the sexually transmitted pathogen Trichomonas vaginalis.</title>
        <authorList>
            <person name="Carlton J.M."/>
            <person name="Hirt R.P."/>
            <person name="Silva J.C."/>
            <person name="Delcher A.L."/>
            <person name="Schatz M."/>
            <person name="Zhao Q."/>
            <person name="Wortman J.R."/>
            <person name="Bidwell S.L."/>
            <person name="Alsmark U.C.M."/>
            <person name="Besteiro S."/>
            <person name="Sicheritz-Ponten T."/>
            <person name="Noel C.J."/>
            <person name="Dacks J.B."/>
            <person name="Foster P.G."/>
            <person name="Simillion C."/>
            <person name="Van de Peer Y."/>
            <person name="Miranda-Saavedra D."/>
            <person name="Barton G.J."/>
            <person name="Westrop G.D."/>
            <person name="Mueller S."/>
            <person name="Dessi D."/>
            <person name="Fiori P.L."/>
            <person name="Ren Q."/>
            <person name="Paulsen I."/>
            <person name="Zhang H."/>
            <person name="Bastida-Corcuera F.D."/>
            <person name="Simoes-Barbosa A."/>
            <person name="Brown M.T."/>
            <person name="Hayes R.D."/>
            <person name="Mukherjee M."/>
            <person name="Okumura C.Y."/>
            <person name="Schneider R."/>
            <person name="Smith A.J."/>
            <person name="Vanacova S."/>
            <person name="Villalvazo M."/>
            <person name="Haas B.J."/>
            <person name="Pertea M."/>
            <person name="Feldblyum T.V."/>
            <person name="Utterback T.R."/>
            <person name="Shu C.L."/>
            <person name="Osoegawa K."/>
            <person name="de Jong P.J."/>
            <person name="Hrdy I."/>
            <person name="Horvathova L."/>
            <person name="Zubacova Z."/>
            <person name="Dolezal P."/>
            <person name="Malik S.B."/>
            <person name="Logsdon J.M. Jr."/>
            <person name="Henze K."/>
            <person name="Gupta A."/>
            <person name="Wang C.C."/>
            <person name="Dunne R.L."/>
            <person name="Upcroft J.A."/>
            <person name="Upcroft P."/>
            <person name="White O."/>
            <person name="Salzberg S.L."/>
            <person name="Tang P."/>
            <person name="Chiu C.-H."/>
            <person name="Lee Y.-S."/>
            <person name="Embley T.M."/>
            <person name="Coombs G.H."/>
            <person name="Mottram J.C."/>
            <person name="Tachezy J."/>
            <person name="Fraser-Liggett C.M."/>
            <person name="Johnson P.J."/>
        </authorList>
    </citation>
    <scope>NUCLEOTIDE SEQUENCE [LARGE SCALE GENOMIC DNA]</scope>
    <source>
        <strain evidence="7">G3</strain>
    </source>
</reference>
<dbReference type="EMBL" id="DS113177">
    <property type="protein sequence ID" value="EAY23565.1"/>
    <property type="molecule type" value="Genomic_DNA"/>
</dbReference>
<dbReference type="GO" id="GO:0005975">
    <property type="term" value="P:carbohydrate metabolic process"/>
    <property type="evidence" value="ECO:0007669"/>
    <property type="project" value="InterPro"/>
</dbReference>
<dbReference type="InterPro" id="IPR036026">
    <property type="entry name" value="Seven-hairpin_glycosidases"/>
</dbReference>
<evidence type="ECO:0000256" key="3">
    <source>
        <dbReference type="ARBA" id="ARBA00007658"/>
    </source>
</evidence>
<keyword evidence="6" id="KW-0472">Membrane</keyword>
<evidence type="ECO:0000256" key="4">
    <source>
        <dbReference type="ARBA" id="ARBA00022801"/>
    </source>
</evidence>
<reference evidence="7" key="1">
    <citation type="submission" date="2006-10" db="EMBL/GenBank/DDBJ databases">
        <authorList>
            <person name="Amadeo P."/>
            <person name="Zhao Q."/>
            <person name="Wortman J."/>
            <person name="Fraser-Liggett C."/>
            <person name="Carlton J."/>
        </authorList>
    </citation>
    <scope>NUCLEOTIDE SEQUENCE</scope>
    <source>
        <strain evidence="7">G3</strain>
    </source>
</reference>
<dbReference type="InterPro" id="IPR001382">
    <property type="entry name" value="Glyco_hydro_47"/>
</dbReference>
<dbReference type="InParanoid" id="A2D748"/>
<comment type="cofactor">
    <cofactor evidence="1">
        <name>Ca(2+)</name>
        <dbReference type="ChEBI" id="CHEBI:29108"/>
    </cofactor>
</comment>
<dbReference type="eggNOG" id="KOG2431">
    <property type="taxonomic scope" value="Eukaryota"/>
</dbReference>
<gene>
    <name evidence="7" type="ORF">TVAG_119010</name>
</gene>
<dbReference type="Gene3D" id="1.50.10.10">
    <property type="match status" value="1"/>
</dbReference>
<keyword evidence="6" id="KW-1133">Transmembrane helix</keyword>
<evidence type="ECO:0008006" key="9">
    <source>
        <dbReference type="Google" id="ProtNLM"/>
    </source>
</evidence>
<dbReference type="KEGG" id="tva:4720741"/>
<comment type="pathway">
    <text evidence="2">Protein modification; protein glycosylation.</text>
</comment>
<organism evidence="7 8">
    <name type="scientific">Trichomonas vaginalis (strain ATCC PRA-98 / G3)</name>
    <dbReference type="NCBI Taxonomy" id="412133"/>
    <lineage>
        <taxon>Eukaryota</taxon>
        <taxon>Metamonada</taxon>
        <taxon>Parabasalia</taxon>
        <taxon>Trichomonadida</taxon>
        <taxon>Trichomonadidae</taxon>
        <taxon>Trichomonas</taxon>
    </lineage>
</organism>
<name>A2D748_TRIV3</name>
<dbReference type="GO" id="GO:0005509">
    <property type="term" value="F:calcium ion binding"/>
    <property type="evidence" value="ECO:0007669"/>
    <property type="project" value="InterPro"/>
</dbReference>
<protein>
    <recommendedName>
        <fullName evidence="9">Alpha-1,2-Mannosidase</fullName>
    </recommendedName>
</protein>
<comment type="similarity">
    <text evidence="3">Belongs to the glycosyl hydrolase 47 family.</text>
</comment>
<proteinExistence type="inferred from homology"/>
<keyword evidence="4" id="KW-0378">Hydrolase</keyword>
<evidence type="ECO:0000256" key="5">
    <source>
        <dbReference type="ARBA" id="ARBA00023157"/>
    </source>
</evidence>
<dbReference type="Proteomes" id="UP000001542">
    <property type="component" value="Unassembled WGS sequence"/>
</dbReference>
<dbReference type="VEuPathDB" id="TrichDB:TVAG_119010"/>
<evidence type="ECO:0000256" key="2">
    <source>
        <dbReference type="ARBA" id="ARBA00004922"/>
    </source>
</evidence>
<dbReference type="VEuPathDB" id="TrichDB:TVAGG3_0991660"/>
<evidence type="ECO:0000313" key="7">
    <source>
        <dbReference type="EMBL" id="EAY23565.1"/>
    </source>
</evidence>
<dbReference type="GO" id="GO:0036503">
    <property type="term" value="P:ERAD pathway"/>
    <property type="evidence" value="ECO:0000318"/>
    <property type="project" value="GO_Central"/>
</dbReference>
<evidence type="ECO:0000256" key="1">
    <source>
        <dbReference type="ARBA" id="ARBA00001913"/>
    </source>
</evidence>
<keyword evidence="8" id="KW-1185">Reference proteome</keyword>
<dbReference type="PANTHER" id="PTHR11742">
    <property type="entry name" value="MANNOSYL-OLIGOSACCHARIDE ALPHA-1,2-MANNOSIDASE-RELATED"/>
    <property type="match status" value="1"/>
</dbReference>
<dbReference type="Pfam" id="PF01532">
    <property type="entry name" value="Glyco_hydro_47"/>
    <property type="match status" value="1"/>
</dbReference>
<evidence type="ECO:0000256" key="6">
    <source>
        <dbReference type="SAM" id="Phobius"/>
    </source>
</evidence>
<sequence length="446" mass="51137">MRFKRSLIIFVLAAELSVMLLSSIFIFRKMPNTEFIKEYGLINESRFNTPFKIPNNEINNYAREKIKVAFDEYWSHCRYSDYYKPFSGTCSNSSGLSLSLFGFLDALYLANLTYEYNLASNFVLNKVRPSQSDFISTYELGTTVIGSLLGIYGISGEDLFLQKAIEFADLLLTSFTGPIPHPFVDGIKRKPIGFGFTEGTFLGESSGFLLEFAVLAMLTKYERYEKPIYNFIQCVTNYSKNISYGIWSTEECKPLIRSNQYTQLTASFYINFLKISGFFKPNITQKIIDQLYDTLNDIQFGARGNEDNKFVYYSESLCEILGLKIENFDVKRLFAMERMCSHMREQSLPASFMGKEAVFNFDSTMIAEDFNRSISLEQVKKLECGNVICSSSSISNRYLDDLMPSKGISKWLKFLLLRNVTDSGYSFVMNDAGFLLPVTHEYLFNL</sequence>
<accession>A2D748</accession>
<dbReference type="InterPro" id="IPR050749">
    <property type="entry name" value="Glycosyl_Hydrolase_47"/>
</dbReference>
<dbReference type="RefSeq" id="XP_001276813.1">
    <property type="nucleotide sequence ID" value="XM_001276812.1"/>
</dbReference>
<dbReference type="AlphaFoldDB" id="A2D748"/>